<evidence type="ECO:0000313" key="1">
    <source>
        <dbReference type="EMBL" id="GMS80806.1"/>
    </source>
</evidence>
<protein>
    <submittedName>
        <fullName evidence="1">Uncharacterized protein</fullName>
    </submittedName>
</protein>
<keyword evidence="3" id="KW-1185">Reference proteome</keyword>
<dbReference type="AlphaFoldDB" id="A0AAV5SBX9"/>
<organism evidence="1 3">
    <name type="scientific">Pristionchus entomophagus</name>
    <dbReference type="NCBI Taxonomy" id="358040"/>
    <lineage>
        <taxon>Eukaryota</taxon>
        <taxon>Metazoa</taxon>
        <taxon>Ecdysozoa</taxon>
        <taxon>Nematoda</taxon>
        <taxon>Chromadorea</taxon>
        <taxon>Rhabditida</taxon>
        <taxon>Rhabditina</taxon>
        <taxon>Diplogasteromorpha</taxon>
        <taxon>Diplogasteroidea</taxon>
        <taxon>Neodiplogasteridae</taxon>
        <taxon>Pristionchus</taxon>
    </lineage>
</organism>
<feature type="non-terminal residue" evidence="1">
    <location>
        <position position="1"/>
    </location>
</feature>
<reference evidence="1" key="1">
    <citation type="submission" date="2023-10" db="EMBL/GenBank/DDBJ databases">
        <title>Genome assembly of Pristionchus species.</title>
        <authorList>
            <person name="Yoshida K."/>
            <person name="Sommer R.J."/>
        </authorList>
    </citation>
    <scope>NUCLEOTIDE SEQUENCE</scope>
    <source>
        <strain evidence="1">RS0144</strain>
    </source>
</reference>
<gene>
    <name evidence="1" type="ORF">PENTCL1PPCAC_2981</name>
    <name evidence="2" type="ORF">PENTCL1PPCAC_30461</name>
</gene>
<accession>A0AAV5SBX9</accession>
<sequence length="134" mass="15278">YSSLLSLSFSSSHRFFLTSHLPSLNPVRRIVLVSSSSSLILSLKKPRLITTFIQIRKKTINHGIPGAKYIRFGISPLTVHVWTVFLTTHLIDEKRNVNFRIGDQSLLEILETSNRKMYSVDNEPTYATPTKFAE</sequence>
<dbReference type="EMBL" id="BTSX01000052">
    <property type="protein sequence ID" value="GMT08287.1"/>
    <property type="molecule type" value="Genomic_DNA"/>
</dbReference>
<comment type="caution">
    <text evidence="1">The sequence shown here is derived from an EMBL/GenBank/DDBJ whole genome shotgun (WGS) entry which is preliminary data.</text>
</comment>
<evidence type="ECO:0000313" key="2">
    <source>
        <dbReference type="EMBL" id="GMT08287.1"/>
    </source>
</evidence>
<name>A0AAV5SBX9_9BILA</name>
<proteinExistence type="predicted"/>
<feature type="non-terminal residue" evidence="1">
    <location>
        <position position="134"/>
    </location>
</feature>
<evidence type="ECO:0000313" key="3">
    <source>
        <dbReference type="Proteomes" id="UP001432027"/>
    </source>
</evidence>
<dbReference type="Proteomes" id="UP001432027">
    <property type="component" value="Unassembled WGS sequence"/>
</dbReference>
<dbReference type="EMBL" id="BTSX01000001">
    <property type="protein sequence ID" value="GMS80806.1"/>
    <property type="molecule type" value="Genomic_DNA"/>
</dbReference>